<evidence type="ECO:0000313" key="1">
    <source>
        <dbReference type="EMBL" id="AOV61510.1"/>
    </source>
</evidence>
<proteinExistence type="predicted"/>
<name>A0A1D8KS52_9CAUD</name>
<dbReference type="GeneID" id="30309990"/>
<organism evidence="1 2">
    <name type="scientific">Synechococcus phage S-WAM1</name>
    <dbReference type="NCBI Taxonomy" id="1815521"/>
    <lineage>
        <taxon>Viruses</taxon>
        <taxon>Duplodnaviria</taxon>
        <taxon>Heunggongvirae</taxon>
        <taxon>Uroviricota</taxon>
        <taxon>Caudoviricetes</taxon>
        <taxon>Pantevenvirales</taxon>
        <taxon>Kyanoviridae</taxon>
        <taxon>Sokavirus</taxon>
        <taxon>Sokavirus swam1</taxon>
    </lineage>
</organism>
<reference evidence="1 2" key="1">
    <citation type="journal article" date="2016" name="Virology">
        <title>The genomic content and context of auxiliary metabolic genes in marine cyanomyoviruses.</title>
        <authorList>
            <person name="Crummett L.T."/>
            <person name="Puxty R.J."/>
            <person name="Weihe C."/>
            <person name="Marston M.F."/>
            <person name="Martiny J.B."/>
        </authorList>
    </citation>
    <scope>NUCLEOTIDE SEQUENCE [LARGE SCALE GENOMIC DNA]</scope>
    <source>
        <strain evidence="1">0810PA09</strain>
    </source>
</reference>
<sequence>MQAFDRCKGGWALETGKSTSEFQDGKALFEEPEMDWITHPLLDAVRDYWNNTVKYRKDWHLYIDSMWANLHTEGDSTGLHAHVGGARSKSHVSCVFYFQKELNGGQLQFENPLQQIHRMCPLHKEYDDWSREGDDCNEYCYDWYTLDTQTFDYVIFPSWLRHRTLPYHKKERIAISVNISGYPLDPTEGEFSELK</sequence>
<dbReference type="Gene3D" id="2.60.120.620">
    <property type="entry name" value="q2cbj1_9rhob like domain"/>
    <property type="match status" value="1"/>
</dbReference>
<protein>
    <recommendedName>
        <fullName evidence="3">2OG-Fe(II) oxygenase</fullName>
    </recommendedName>
</protein>
<accession>A0A1D8KS52</accession>
<evidence type="ECO:0000313" key="2">
    <source>
        <dbReference type="Proteomes" id="UP000204364"/>
    </source>
</evidence>
<gene>
    <name evidence="1" type="ORF">P090810_037</name>
</gene>
<dbReference type="Proteomes" id="UP000204364">
    <property type="component" value="Segment"/>
</dbReference>
<dbReference type="EMBL" id="KU686210">
    <property type="protein sequence ID" value="AOV61510.1"/>
    <property type="molecule type" value="Genomic_DNA"/>
</dbReference>
<evidence type="ECO:0008006" key="3">
    <source>
        <dbReference type="Google" id="ProtNLM"/>
    </source>
</evidence>
<dbReference type="Pfam" id="PF13759">
    <property type="entry name" value="2OG-FeII_Oxy_5"/>
    <property type="match status" value="1"/>
</dbReference>
<dbReference type="KEGG" id="vg:30309990"/>
<dbReference type="OrthoDB" id="29285at10239"/>
<keyword evidence="2" id="KW-1185">Reference proteome</keyword>
<dbReference type="InterPro" id="IPR012668">
    <property type="entry name" value="CHP02466"/>
</dbReference>
<dbReference type="RefSeq" id="YP_009325026.1">
    <property type="nucleotide sequence ID" value="NC_031944.1"/>
</dbReference>